<dbReference type="RefSeq" id="WP_343940606.1">
    <property type="nucleotide sequence ID" value="NZ_BAAAHP010000046.1"/>
</dbReference>
<name>A0ABN1PKC9_9PSEU</name>
<evidence type="ECO:0000313" key="2">
    <source>
        <dbReference type="Proteomes" id="UP001499967"/>
    </source>
</evidence>
<gene>
    <name evidence="1" type="primary">dauB</name>
    <name evidence="1" type="ORF">GCM10009559_16200</name>
</gene>
<dbReference type="EMBL" id="BAAAHP010000046">
    <property type="protein sequence ID" value="GAA0929426.1"/>
    <property type="molecule type" value="Genomic_DNA"/>
</dbReference>
<accession>A0ABN1PKC9</accession>
<reference evidence="1 2" key="1">
    <citation type="journal article" date="2019" name="Int. J. Syst. Evol. Microbiol.">
        <title>The Global Catalogue of Microorganisms (GCM) 10K type strain sequencing project: providing services to taxonomists for standard genome sequencing and annotation.</title>
        <authorList>
            <consortium name="The Broad Institute Genomics Platform"/>
            <consortium name="The Broad Institute Genome Sequencing Center for Infectious Disease"/>
            <person name="Wu L."/>
            <person name="Ma J."/>
        </authorList>
    </citation>
    <scope>NUCLEOTIDE SEQUENCE [LARGE SCALE GENOMIC DNA]</scope>
    <source>
        <strain evidence="1 2">JCM 11117</strain>
    </source>
</reference>
<dbReference type="InterPro" id="IPR003462">
    <property type="entry name" value="ODC_Mu_crystall"/>
</dbReference>
<proteinExistence type="predicted"/>
<dbReference type="PANTHER" id="PTHR13812">
    <property type="entry name" value="KETIMINE REDUCTASE MU-CRYSTALLIN"/>
    <property type="match status" value="1"/>
</dbReference>
<dbReference type="PANTHER" id="PTHR13812:SF19">
    <property type="entry name" value="KETIMINE REDUCTASE MU-CRYSTALLIN"/>
    <property type="match status" value="1"/>
</dbReference>
<keyword evidence="2" id="KW-1185">Reference proteome</keyword>
<sequence>MPTHLDQAQVRSLLNWPTAIDALRQAQTSGPGAVSAPARTSVPAPGGHVLVMPAVDADHFGIKIAGVAPENPARDLPRITGTYLLHDATTLMPVLAVDGPALTLVRTAALSALAVDALADPGASNLLVYGTGPQAAAHIEALRTVRDFRTVAVVGRTAESSRRFAAEHGVAEAGPGALGSADVVACCTSAHTPLFDGTRAGRDVTVVAMGAHTLDARELDAATLRGAQVVVEDPAAASREAADVVAALQAGDIDGTVPLHAVLNGEVPVDRGRRRVFRSVGMAWEDLAVATALRRMLS</sequence>
<dbReference type="InterPro" id="IPR023401">
    <property type="entry name" value="ODC_N"/>
</dbReference>
<evidence type="ECO:0000313" key="1">
    <source>
        <dbReference type="EMBL" id="GAA0929426.1"/>
    </source>
</evidence>
<dbReference type="Pfam" id="PF02423">
    <property type="entry name" value="OCD_Mu_crystall"/>
    <property type="match status" value="1"/>
</dbReference>
<protein>
    <submittedName>
        <fullName evidence="1">NAD(P)H-dependent anabolic L-arginine dehydrogenase DauB</fullName>
    </submittedName>
</protein>
<dbReference type="PIRSF" id="PIRSF001439">
    <property type="entry name" value="CryM"/>
    <property type="match status" value="1"/>
</dbReference>
<dbReference type="Gene3D" id="3.40.50.720">
    <property type="entry name" value="NAD(P)-binding Rossmann-like Domain"/>
    <property type="match status" value="1"/>
</dbReference>
<dbReference type="InterPro" id="IPR036291">
    <property type="entry name" value="NAD(P)-bd_dom_sf"/>
</dbReference>
<organism evidence="1 2">
    <name type="scientific">Pseudonocardia zijingensis</name>
    <dbReference type="NCBI Taxonomy" id="153376"/>
    <lineage>
        <taxon>Bacteria</taxon>
        <taxon>Bacillati</taxon>
        <taxon>Actinomycetota</taxon>
        <taxon>Actinomycetes</taxon>
        <taxon>Pseudonocardiales</taxon>
        <taxon>Pseudonocardiaceae</taxon>
        <taxon>Pseudonocardia</taxon>
    </lineage>
</organism>
<comment type="caution">
    <text evidence="1">The sequence shown here is derived from an EMBL/GenBank/DDBJ whole genome shotgun (WGS) entry which is preliminary data.</text>
</comment>
<dbReference type="Gene3D" id="3.30.1780.10">
    <property type="entry name" value="ornithine cyclodeaminase, domain 1"/>
    <property type="match status" value="1"/>
</dbReference>
<dbReference type="Proteomes" id="UP001499967">
    <property type="component" value="Unassembled WGS sequence"/>
</dbReference>
<dbReference type="SUPFAM" id="SSF51735">
    <property type="entry name" value="NAD(P)-binding Rossmann-fold domains"/>
    <property type="match status" value="1"/>
</dbReference>